<protein>
    <recommendedName>
        <fullName evidence="1">DUF4474 domain-containing protein</fullName>
    </recommendedName>
</protein>
<proteinExistence type="predicted"/>
<dbReference type="Proteomes" id="UP000193719">
    <property type="component" value="Unassembled WGS sequence"/>
</dbReference>
<dbReference type="Pfam" id="PF14751">
    <property type="entry name" value="DUF4474"/>
    <property type="match status" value="1"/>
</dbReference>
<organism evidence="2 3">
    <name type="scientific">Piromyces finnis</name>
    <dbReference type="NCBI Taxonomy" id="1754191"/>
    <lineage>
        <taxon>Eukaryota</taxon>
        <taxon>Fungi</taxon>
        <taxon>Fungi incertae sedis</taxon>
        <taxon>Chytridiomycota</taxon>
        <taxon>Chytridiomycota incertae sedis</taxon>
        <taxon>Neocallimastigomycetes</taxon>
        <taxon>Neocallimastigales</taxon>
        <taxon>Neocallimastigaceae</taxon>
        <taxon>Piromyces</taxon>
    </lineage>
</organism>
<dbReference type="InterPro" id="IPR029322">
    <property type="entry name" value="DUF4474"/>
</dbReference>
<reference evidence="2 3" key="1">
    <citation type="submission" date="2016-08" db="EMBL/GenBank/DDBJ databases">
        <title>Genomes of anaerobic fungi encode conserved fungal cellulosomes for biomass hydrolysis.</title>
        <authorList>
            <consortium name="DOE Joint Genome Institute"/>
            <person name="Haitjema C.H."/>
            <person name="Gilmore S.P."/>
            <person name="Henske J.K."/>
            <person name="Solomon K.V."/>
            <person name="De Groot R."/>
            <person name="Kuo A."/>
            <person name="Mondo S.J."/>
            <person name="Salamov A.A."/>
            <person name="Labutti K."/>
            <person name="Zhao Z."/>
            <person name="Chiniquy J."/>
            <person name="Barry K."/>
            <person name="Brewer H.M."/>
            <person name="Purvine S.O."/>
            <person name="Wright A.T."/>
            <person name="Boxma B."/>
            <person name="Van Alen T."/>
            <person name="Hackstein J.H."/>
            <person name="Baker S.E."/>
            <person name="Grigoriev I.V."/>
            <person name="O'Malley M.A."/>
        </authorList>
    </citation>
    <scope>NUCLEOTIDE SEQUENCE [LARGE SCALE GENOMIC DNA]</scope>
    <source>
        <strain evidence="3">finn</strain>
    </source>
</reference>
<comment type="caution">
    <text evidence="2">The sequence shown here is derived from an EMBL/GenBank/DDBJ whole genome shotgun (WGS) entry which is preliminary data.</text>
</comment>
<evidence type="ECO:0000259" key="1">
    <source>
        <dbReference type="Pfam" id="PF14751"/>
    </source>
</evidence>
<gene>
    <name evidence="2" type="ORF">BCR36DRAFT_585407</name>
</gene>
<feature type="domain" description="DUF4474" evidence="1">
    <location>
        <begin position="9"/>
        <end position="157"/>
    </location>
</feature>
<dbReference type="AlphaFoldDB" id="A0A1Y1V2P5"/>
<keyword evidence="3" id="KW-1185">Reference proteome</keyword>
<dbReference type="OrthoDB" id="10336649at2759"/>
<reference evidence="2 3" key="2">
    <citation type="submission" date="2016-08" db="EMBL/GenBank/DDBJ databases">
        <title>Pervasive Adenine N6-methylation of Active Genes in Fungi.</title>
        <authorList>
            <consortium name="DOE Joint Genome Institute"/>
            <person name="Mondo S.J."/>
            <person name="Dannebaum R.O."/>
            <person name="Kuo R.C."/>
            <person name="Labutti K."/>
            <person name="Haridas S."/>
            <person name="Kuo A."/>
            <person name="Salamov A."/>
            <person name="Ahrendt S.R."/>
            <person name="Lipzen A."/>
            <person name="Sullivan W."/>
            <person name="Andreopoulos W.B."/>
            <person name="Clum A."/>
            <person name="Lindquist E."/>
            <person name="Daum C."/>
            <person name="Ramamoorthy G.K."/>
            <person name="Gryganskyi A."/>
            <person name="Culley D."/>
            <person name="Magnuson J.K."/>
            <person name="James T.Y."/>
            <person name="O'Malley M.A."/>
            <person name="Stajich J.E."/>
            <person name="Spatafora J.W."/>
            <person name="Visel A."/>
            <person name="Grigoriev I.V."/>
        </authorList>
    </citation>
    <scope>NUCLEOTIDE SEQUENCE [LARGE SCALE GENOMIC DNA]</scope>
    <source>
        <strain evidence="3">finn</strain>
    </source>
</reference>
<accession>A0A1Y1V2P5</accession>
<sequence>MILDMKKDSNGIYHADFDCWQSKFGYNKFFDFIFDLGTSMDYNNNGMFSYNGENYILWAWKGDYINLGAGAELGIYYGGSSKNSHWKVKKSLAMPMTLTLTHKTKGTIVNQWDNWGKDAWWITAFNPKYRNVKAGDLTAIFTVKFTNTDMYKAFENTKSKGWKFDNSKNIATLVI</sequence>
<evidence type="ECO:0000313" key="2">
    <source>
        <dbReference type="EMBL" id="ORX45935.1"/>
    </source>
</evidence>
<dbReference type="EMBL" id="MCFH01000037">
    <property type="protein sequence ID" value="ORX45935.1"/>
    <property type="molecule type" value="Genomic_DNA"/>
</dbReference>
<evidence type="ECO:0000313" key="3">
    <source>
        <dbReference type="Proteomes" id="UP000193719"/>
    </source>
</evidence>
<name>A0A1Y1V2P5_9FUNG</name>